<dbReference type="Gene3D" id="3.40.50.1010">
    <property type="entry name" value="5'-nuclease"/>
    <property type="match status" value="1"/>
</dbReference>
<keyword evidence="4 10" id="KW-0255">Endonuclease</keyword>
<dbReference type="SMART" id="SM00279">
    <property type="entry name" value="HhH2"/>
    <property type="match status" value="1"/>
</dbReference>
<feature type="binding site" evidence="10">
    <location>
        <position position="29"/>
    </location>
    <ligand>
        <name>Mg(2+)</name>
        <dbReference type="ChEBI" id="CHEBI:18420"/>
        <label>1</label>
    </ligand>
</feature>
<proteinExistence type="inferred from homology"/>
<dbReference type="InterPro" id="IPR006085">
    <property type="entry name" value="XPG_DNA_repair_N"/>
</dbReference>
<dbReference type="SUPFAM" id="SSF47807">
    <property type="entry name" value="5' to 3' exonuclease, C-terminal subdomain"/>
    <property type="match status" value="1"/>
</dbReference>
<dbReference type="SMART" id="SM00485">
    <property type="entry name" value="XPGN"/>
    <property type="match status" value="1"/>
</dbReference>
<dbReference type="InterPro" id="IPR006086">
    <property type="entry name" value="XPG-I_dom"/>
</dbReference>
<evidence type="ECO:0000256" key="2">
    <source>
        <dbReference type="ARBA" id="ARBA00022722"/>
    </source>
</evidence>
<dbReference type="NCBIfam" id="TIGR03674">
    <property type="entry name" value="fen_arch"/>
    <property type="match status" value="1"/>
</dbReference>
<dbReference type="InterPro" id="IPR006084">
    <property type="entry name" value="XPG/Rad2"/>
</dbReference>
<dbReference type="InterPro" id="IPR023426">
    <property type="entry name" value="Flap_endonuc"/>
</dbReference>
<evidence type="ECO:0000256" key="3">
    <source>
        <dbReference type="ARBA" id="ARBA00022723"/>
    </source>
</evidence>
<comment type="subunit">
    <text evidence="10">Interacts with PCNA. PCNA stimulates the nuclease activity without altering cleavage specificity.</text>
</comment>
<dbReference type="SMART" id="SM00484">
    <property type="entry name" value="XPGI"/>
    <property type="match status" value="1"/>
</dbReference>
<keyword evidence="3 10" id="KW-0479">Metal-binding</keyword>
<dbReference type="GO" id="GO:0008409">
    <property type="term" value="F:5'-3' exonuclease activity"/>
    <property type="evidence" value="ECO:0007669"/>
    <property type="project" value="UniProtKB-UniRule"/>
</dbReference>
<sequence>MGVDLAELVEEVKKELSFAELKGKKISIDAYNALYQFLAAIRQPDGTPLMDSQGRVTSHLNGLFYRTISILEEGIIPIYVFDGKPPEQKAQELERRKKVKEEAEKKLEQAKTEGSIKASELKKYAQMSIRLTNEMAEESKELLKAMGIPVVQAPSEGEAEAAYINILGLSWATASQDYDSLLFGAKRLIRNLTLTGKRKLPGKDVYVEIKPELIELDTLLKKLGLTREQLIDIGIIVGTDYNPDGIKGYGVKTAYRIIKKYGSLEKAIEKGEIPKIKVNFNVEEIRSLFLKPQVVEPKENLELVDCDSNKILDILVKTHDFNEERVKNGIERLEKAKREAKGASRQTGLDQWF</sequence>
<protein>
    <recommendedName>
        <fullName evidence="10">Flap endonuclease 1</fullName>
        <shortName evidence="10">FEN-1</shortName>
        <ecNumber evidence="10">3.1.-.-</ecNumber>
    </recommendedName>
    <alternativeName>
        <fullName evidence="10">Flap structure-specific endonuclease 1</fullName>
    </alternativeName>
</protein>
<feature type="binding site" evidence="10">
    <location>
        <position position="156"/>
    </location>
    <ligand>
        <name>Mg(2+)</name>
        <dbReference type="ChEBI" id="CHEBI:18420"/>
        <label>1</label>
    </ligand>
</feature>
<feature type="region of interest" description="Interaction with PCNA" evidence="10">
    <location>
        <begin position="345"/>
        <end position="353"/>
    </location>
</feature>
<dbReference type="SUPFAM" id="SSF88723">
    <property type="entry name" value="PIN domain-like"/>
    <property type="match status" value="1"/>
</dbReference>
<keyword evidence="7 10" id="KW-0269">Exonuclease</keyword>
<dbReference type="EC" id="3.1.-.-" evidence="10"/>
<evidence type="ECO:0000256" key="9">
    <source>
        <dbReference type="ARBA" id="ARBA00023204"/>
    </source>
</evidence>
<feature type="binding site" evidence="10">
    <location>
        <position position="179"/>
    </location>
    <ligand>
        <name>Mg(2+)</name>
        <dbReference type="ChEBI" id="CHEBI:18420"/>
        <label>2</label>
    </ligand>
</feature>
<comment type="cofactor">
    <cofactor evidence="10">
        <name>Mg(2+)</name>
        <dbReference type="ChEBI" id="CHEBI:18420"/>
    </cofactor>
    <text evidence="10">Binds 2 magnesium ions per subunit. They probably participate in the reaction catalyzed by the enzyme. May bind an additional third magnesium ion after substrate binding.</text>
</comment>
<evidence type="ECO:0000256" key="8">
    <source>
        <dbReference type="ARBA" id="ARBA00022842"/>
    </source>
</evidence>
<dbReference type="HAMAP" id="MF_00614">
    <property type="entry name" value="Fen"/>
    <property type="match status" value="1"/>
</dbReference>
<keyword evidence="8 10" id="KW-0460">Magnesium</keyword>
<reference evidence="13 14" key="1">
    <citation type="submission" date="2019-10" db="EMBL/GenBank/DDBJ databases">
        <title>Genome Sequences from Six Type Strain Members of the Archaeal Family Sulfolobaceae: Acidianus ambivalens, Acidianus infernus, Metallosphaera prunae, Stygiolobus azoricus, Sulfolobus metallicus, and Sulfurisphaera ohwakuensis.</title>
        <authorList>
            <person name="Counts J.A."/>
            <person name="Kelly R.M."/>
        </authorList>
    </citation>
    <scope>NUCLEOTIDE SEQUENCE [LARGE SCALE GENOMIC DNA]</scope>
    <source>
        <strain evidence="13 14">TA-1</strain>
    </source>
</reference>
<dbReference type="OrthoDB" id="9593at2157"/>
<dbReference type="Proteomes" id="UP000427373">
    <property type="component" value="Chromosome"/>
</dbReference>
<dbReference type="GO" id="GO:0003677">
    <property type="term" value="F:DNA binding"/>
    <property type="evidence" value="ECO:0007669"/>
    <property type="project" value="UniProtKB-UniRule"/>
</dbReference>
<keyword evidence="6 10" id="KW-0378">Hydrolase</keyword>
<dbReference type="AlphaFoldDB" id="A0A650CDJ4"/>
<dbReference type="RefSeq" id="WP_156013471.1">
    <property type="nucleotide sequence ID" value="NZ_CP045484.1"/>
</dbReference>
<dbReference type="Pfam" id="PF00752">
    <property type="entry name" value="XPG_N"/>
    <property type="match status" value="1"/>
</dbReference>
<dbReference type="InterPro" id="IPR036279">
    <property type="entry name" value="5-3_exonuclease_C_sf"/>
</dbReference>
<dbReference type="GeneID" id="42799695"/>
<comment type="similarity">
    <text evidence="10">Belongs to the XPG/RAD2 endonuclease family. FEN1 subfamily.</text>
</comment>
<keyword evidence="14" id="KW-1185">Reference proteome</keyword>
<dbReference type="InterPro" id="IPR029060">
    <property type="entry name" value="PIN-like_dom_sf"/>
</dbReference>
<dbReference type="PANTHER" id="PTHR11081:SF9">
    <property type="entry name" value="FLAP ENDONUCLEASE 1"/>
    <property type="match status" value="1"/>
</dbReference>
<evidence type="ECO:0000313" key="13">
    <source>
        <dbReference type="EMBL" id="QGR15848.1"/>
    </source>
</evidence>
<feature type="domain" description="XPG-I" evidence="11">
    <location>
        <begin position="144"/>
        <end position="225"/>
    </location>
</feature>
<feature type="binding site" evidence="10">
    <location>
        <position position="158"/>
    </location>
    <ligand>
        <name>Mg(2+)</name>
        <dbReference type="ChEBI" id="CHEBI:18420"/>
        <label>1</label>
    </ligand>
</feature>
<evidence type="ECO:0000256" key="10">
    <source>
        <dbReference type="HAMAP-Rule" id="MF_00614"/>
    </source>
</evidence>
<dbReference type="KEGG" id="soh:D1869_00565"/>
<dbReference type="InterPro" id="IPR019973">
    <property type="entry name" value="Flap_endonuc_arc"/>
</dbReference>
<keyword evidence="1 10" id="KW-0235">DNA replication</keyword>
<dbReference type="EMBL" id="CP045484">
    <property type="protein sequence ID" value="QGR15848.1"/>
    <property type="molecule type" value="Genomic_DNA"/>
</dbReference>
<dbReference type="GO" id="GO:0017108">
    <property type="term" value="F:5'-flap endonuclease activity"/>
    <property type="evidence" value="ECO:0007669"/>
    <property type="project" value="UniProtKB-UniRule"/>
</dbReference>
<dbReference type="PANTHER" id="PTHR11081">
    <property type="entry name" value="FLAP ENDONUCLEASE FAMILY MEMBER"/>
    <property type="match status" value="1"/>
</dbReference>
<dbReference type="InterPro" id="IPR019974">
    <property type="entry name" value="XPG_CS"/>
</dbReference>
<name>A0A650CDJ4_SULOH</name>
<dbReference type="GO" id="GO:0006281">
    <property type="term" value="P:DNA repair"/>
    <property type="evidence" value="ECO:0007669"/>
    <property type="project" value="UniProtKB-UniRule"/>
</dbReference>
<dbReference type="GO" id="GO:0000287">
    <property type="term" value="F:magnesium ion binding"/>
    <property type="evidence" value="ECO:0007669"/>
    <property type="project" value="UniProtKB-UniRule"/>
</dbReference>
<evidence type="ECO:0000256" key="7">
    <source>
        <dbReference type="ARBA" id="ARBA00022839"/>
    </source>
</evidence>
<evidence type="ECO:0000256" key="4">
    <source>
        <dbReference type="ARBA" id="ARBA00022759"/>
    </source>
</evidence>
<evidence type="ECO:0000256" key="6">
    <source>
        <dbReference type="ARBA" id="ARBA00022801"/>
    </source>
</evidence>
<dbReference type="CDD" id="cd09867">
    <property type="entry name" value="PIN_FEN1"/>
    <property type="match status" value="1"/>
</dbReference>
<accession>A0A650CDJ4</accession>
<evidence type="ECO:0000313" key="14">
    <source>
        <dbReference type="Proteomes" id="UP000427373"/>
    </source>
</evidence>
<dbReference type="Gene3D" id="1.10.150.20">
    <property type="entry name" value="5' to 3' exonuclease, C-terminal subdomain"/>
    <property type="match status" value="1"/>
</dbReference>
<dbReference type="FunFam" id="3.40.50.1010:FF:000016">
    <property type="entry name" value="Flap endonuclease 1"/>
    <property type="match status" value="1"/>
</dbReference>
<evidence type="ECO:0000256" key="5">
    <source>
        <dbReference type="ARBA" id="ARBA00022763"/>
    </source>
</evidence>
<keyword evidence="9 10" id="KW-0234">DNA repair</keyword>
<keyword evidence="2 10" id="KW-0540">Nuclease</keyword>
<comment type="function">
    <text evidence="10">Structure-specific nuclease with 5'-flap endonuclease and 5'-3' exonuclease activities involved in DNA replication and repair. During DNA replication, cleaves the 5'-overhanging flap structure that is generated by displacement synthesis when DNA polymerase encounters the 5'-end of a downstream Okazaki fragment. Binds the unpaired 3'-DNA end and kinks the DNA to facilitate 5' cleavage specificity. Cleaves one nucleotide into the double-stranded DNA from the junction in flap DNA, leaving a nick for ligation. Also involved in the base excision repair (BER) pathway. Acts as a genome stabilization factor that prevents flaps from equilibrating into structurs that lead to duplications and deletions. Also possesses 5'-3' exonuclease activity on nicked or gapped double-stranded DNA.</text>
</comment>
<gene>
    <name evidence="10" type="primary">fen</name>
    <name evidence="13" type="ORF">D1869_00565</name>
</gene>
<feature type="binding site" evidence="10">
    <location>
        <position position="177"/>
    </location>
    <ligand>
        <name>Mg(2+)</name>
        <dbReference type="ChEBI" id="CHEBI:18420"/>
        <label>2</label>
    </ligand>
</feature>
<dbReference type="CDD" id="cd09903">
    <property type="entry name" value="H3TH_FEN1-Arc"/>
    <property type="match status" value="1"/>
</dbReference>
<comment type="caution">
    <text evidence="10">Lacks conserved residue(s) required for the propagation of feature annotation.</text>
</comment>
<dbReference type="PRINTS" id="PR00853">
    <property type="entry name" value="XPGRADSUPER"/>
</dbReference>
<evidence type="ECO:0000256" key="1">
    <source>
        <dbReference type="ARBA" id="ARBA00022705"/>
    </source>
</evidence>
<feature type="domain" description="XPG N-terminal" evidence="12">
    <location>
        <begin position="1"/>
        <end position="103"/>
    </location>
</feature>
<organism evidence="13 14">
    <name type="scientific">Sulfurisphaera ohwakuensis</name>
    <dbReference type="NCBI Taxonomy" id="69656"/>
    <lineage>
        <taxon>Archaea</taxon>
        <taxon>Thermoproteota</taxon>
        <taxon>Thermoprotei</taxon>
        <taxon>Sulfolobales</taxon>
        <taxon>Sulfolobaceae</taxon>
        <taxon>Sulfurisphaera</taxon>
    </lineage>
</organism>
<dbReference type="PROSITE" id="PS00841">
    <property type="entry name" value="XPG_1"/>
    <property type="match status" value="1"/>
</dbReference>
<dbReference type="InterPro" id="IPR008918">
    <property type="entry name" value="HhH2"/>
</dbReference>
<dbReference type="GO" id="GO:0043137">
    <property type="term" value="P:DNA replication, removal of RNA primer"/>
    <property type="evidence" value="ECO:0007669"/>
    <property type="project" value="UniProtKB-UniRule"/>
</dbReference>
<keyword evidence="5 10" id="KW-0227">DNA damage</keyword>
<evidence type="ECO:0000259" key="12">
    <source>
        <dbReference type="SMART" id="SM00485"/>
    </source>
</evidence>
<dbReference type="Pfam" id="PF00867">
    <property type="entry name" value="XPG_I"/>
    <property type="match status" value="1"/>
</dbReference>
<feature type="binding site" evidence="10">
    <location>
        <position position="82"/>
    </location>
    <ligand>
        <name>Mg(2+)</name>
        <dbReference type="ChEBI" id="CHEBI:18420"/>
        <label>1</label>
    </ligand>
</feature>
<evidence type="ECO:0000259" key="11">
    <source>
        <dbReference type="SMART" id="SM00484"/>
    </source>
</evidence>
<feature type="binding site" evidence="10">
    <location>
        <position position="240"/>
    </location>
    <ligand>
        <name>Mg(2+)</name>
        <dbReference type="ChEBI" id="CHEBI:18420"/>
        <label>2</label>
    </ligand>
</feature>